<evidence type="ECO:0000313" key="4">
    <source>
        <dbReference type="EMBL" id="GAA0619280.1"/>
    </source>
</evidence>
<gene>
    <name evidence="4" type="ORF">GCM10009422_13470</name>
</gene>
<proteinExistence type="inferred from homology"/>
<organism evidence="4 5">
    <name type="scientific">Brevundimonas kwangchunensis</name>
    <dbReference type="NCBI Taxonomy" id="322163"/>
    <lineage>
        <taxon>Bacteria</taxon>
        <taxon>Pseudomonadati</taxon>
        <taxon>Pseudomonadota</taxon>
        <taxon>Alphaproteobacteria</taxon>
        <taxon>Caulobacterales</taxon>
        <taxon>Caulobacteraceae</taxon>
        <taxon>Brevundimonas</taxon>
    </lineage>
</organism>
<dbReference type="Pfam" id="PF13462">
    <property type="entry name" value="Thioredoxin_4"/>
    <property type="match status" value="1"/>
</dbReference>
<evidence type="ECO:0000313" key="5">
    <source>
        <dbReference type="Proteomes" id="UP001501352"/>
    </source>
</evidence>
<name>A0ABP3RWJ4_9CAUL</name>
<dbReference type="InterPro" id="IPR006311">
    <property type="entry name" value="TAT_signal"/>
</dbReference>
<comment type="caution">
    <text evidence="4">The sequence shown here is derived from an EMBL/GenBank/DDBJ whole genome shotgun (WGS) entry which is preliminary data.</text>
</comment>
<dbReference type="EMBL" id="BAAAGA010000002">
    <property type="protein sequence ID" value="GAA0619280.1"/>
    <property type="molecule type" value="Genomic_DNA"/>
</dbReference>
<feature type="domain" description="Thioredoxin-like fold" evidence="3">
    <location>
        <begin position="39"/>
        <end position="196"/>
    </location>
</feature>
<keyword evidence="2" id="KW-0732">Signal</keyword>
<protein>
    <submittedName>
        <fullName evidence="4">DsbA family protein</fullName>
    </submittedName>
</protein>
<dbReference type="InterPro" id="IPR012336">
    <property type="entry name" value="Thioredoxin-like_fold"/>
</dbReference>
<dbReference type="SUPFAM" id="SSF52833">
    <property type="entry name" value="Thioredoxin-like"/>
    <property type="match status" value="1"/>
</dbReference>
<reference evidence="5" key="1">
    <citation type="journal article" date="2019" name="Int. J. Syst. Evol. Microbiol.">
        <title>The Global Catalogue of Microorganisms (GCM) 10K type strain sequencing project: providing services to taxonomists for standard genome sequencing and annotation.</title>
        <authorList>
            <consortium name="The Broad Institute Genomics Platform"/>
            <consortium name="The Broad Institute Genome Sequencing Center for Infectious Disease"/>
            <person name="Wu L."/>
            <person name="Ma J."/>
        </authorList>
    </citation>
    <scope>NUCLEOTIDE SEQUENCE [LARGE SCALE GENOMIC DNA]</scope>
    <source>
        <strain evidence="5">JCM 12928</strain>
    </source>
</reference>
<sequence>MVGGRRSLLILAALALLAPLATASTPAVAVETVAPVTSADRTIGRADAPVTVIEYASFACHLCADWHQFVFPVFKQRLIDTGQVRFVFRNLPTPPEQMSLPAAALARCAAPERFFDVASVLMRGQAAVLRGGSLDDWWAPAVAASGRTRAQIDACAATPAVRAAINRDIESAHAVGVNSTPSFFVNGRRVTDRSLGGLEVAIRAAQAER</sequence>
<dbReference type="InterPro" id="IPR036249">
    <property type="entry name" value="Thioredoxin-like_sf"/>
</dbReference>
<dbReference type="PANTHER" id="PTHR13887">
    <property type="entry name" value="GLUTATHIONE S-TRANSFERASE KAPPA"/>
    <property type="match status" value="1"/>
</dbReference>
<evidence type="ECO:0000256" key="1">
    <source>
        <dbReference type="ARBA" id="ARBA00005791"/>
    </source>
</evidence>
<dbReference type="PROSITE" id="PS51318">
    <property type="entry name" value="TAT"/>
    <property type="match status" value="1"/>
</dbReference>
<dbReference type="PANTHER" id="PTHR13887:SF56">
    <property type="entry name" value="THIOREDOXIN-LIKE REDUCTASE RV2466C"/>
    <property type="match status" value="1"/>
</dbReference>
<dbReference type="Gene3D" id="3.40.30.10">
    <property type="entry name" value="Glutaredoxin"/>
    <property type="match status" value="1"/>
</dbReference>
<dbReference type="Proteomes" id="UP001501352">
    <property type="component" value="Unassembled WGS sequence"/>
</dbReference>
<keyword evidence="5" id="KW-1185">Reference proteome</keyword>
<feature type="signal peptide" evidence="2">
    <location>
        <begin position="1"/>
        <end position="23"/>
    </location>
</feature>
<feature type="chain" id="PRO_5046063956" evidence="2">
    <location>
        <begin position="24"/>
        <end position="209"/>
    </location>
</feature>
<evidence type="ECO:0000256" key="2">
    <source>
        <dbReference type="SAM" id="SignalP"/>
    </source>
</evidence>
<accession>A0ABP3RWJ4</accession>
<comment type="similarity">
    <text evidence="1">Belongs to the thioredoxin family. DsbA subfamily.</text>
</comment>
<evidence type="ECO:0000259" key="3">
    <source>
        <dbReference type="Pfam" id="PF13462"/>
    </source>
</evidence>